<feature type="transmembrane region" description="Helical" evidence="1">
    <location>
        <begin position="7"/>
        <end position="26"/>
    </location>
</feature>
<dbReference type="InterPro" id="IPR004993">
    <property type="entry name" value="GH3"/>
</dbReference>
<dbReference type="AlphaFoldDB" id="A0A9Q1H7C3"/>
<evidence type="ECO:0000313" key="2">
    <source>
        <dbReference type="EMBL" id="KAJ8038352.1"/>
    </source>
</evidence>
<dbReference type="GO" id="GO:0016881">
    <property type="term" value="F:acid-amino acid ligase activity"/>
    <property type="evidence" value="ECO:0007669"/>
    <property type="project" value="TreeGrafter"/>
</dbReference>
<accession>A0A9Q1H7C3</accession>
<evidence type="ECO:0000256" key="1">
    <source>
        <dbReference type="SAM" id="Phobius"/>
    </source>
</evidence>
<dbReference type="GO" id="GO:0005737">
    <property type="term" value="C:cytoplasm"/>
    <property type="evidence" value="ECO:0007669"/>
    <property type="project" value="TreeGrafter"/>
</dbReference>
<comment type="caution">
    <text evidence="2">The sequence shown here is derived from an EMBL/GenBank/DDBJ whole genome shotgun (WGS) entry which is preliminary data.</text>
</comment>
<dbReference type="PANTHER" id="PTHR31901:SF9">
    <property type="entry name" value="GH3 DOMAIN-CONTAINING PROTEIN"/>
    <property type="match status" value="1"/>
</dbReference>
<reference evidence="2" key="1">
    <citation type="submission" date="2021-10" db="EMBL/GenBank/DDBJ databases">
        <title>Tropical sea cucumber genome reveals ecological adaptation and Cuvierian tubules defense mechanism.</title>
        <authorList>
            <person name="Chen T."/>
        </authorList>
    </citation>
    <scope>NUCLEOTIDE SEQUENCE</scope>
    <source>
        <strain evidence="2">Nanhai2018</strain>
        <tissue evidence="2">Muscle</tissue>
    </source>
</reference>
<organism evidence="2 3">
    <name type="scientific">Holothuria leucospilota</name>
    <name type="common">Black long sea cucumber</name>
    <name type="synonym">Mertensiothuria leucospilota</name>
    <dbReference type="NCBI Taxonomy" id="206669"/>
    <lineage>
        <taxon>Eukaryota</taxon>
        <taxon>Metazoa</taxon>
        <taxon>Echinodermata</taxon>
        <taxon>Eleutherozoa</taxon>
        <taxon>Echinozoa</taxon>
        <taxon>Holothuroidea</taxon>
        <taxon>Aspidochirotacea</taxon>
        <taxon>Aspidochirotida</taxon>
        <taxon>Holothuriidae</taxon>
        <taxon>Holothuria</taxon>
    </lineage>
</organism>
<name>A0A9Q1H7C3_HOLLE</name>
<evidence type="ECO:0000313" key="3">
    <source>
        <dbReference type="Proteomes" id="UP001152320"/>
    </source>
</evidence>
<dbReference type="PANTHER" id="PTHR31901">
    <property type="entry name" value="GH3 DOMAIN-CONTAINING PROTEIN"/>
    <property type="match status" value="1"/>
</dbReference>
<dbReference type="Pfam" id="PF03321">
    <property type="entry name" value="GH3"/>
    <property type="match status" value="1"/>
</dbReference>
<dbReference type="OrthoDB" id="10004661at2759"/>
<keyword evidence="1" id="KW-0472">Membrane</keyword>
<dbReference type="EMBL" id="JAIZAY010000007">
    <property type="protein sequence ID" value="KAJ8038352.1"/>
    <property type="molecule type" value="Genomic_DNA"/>
</dbReference>
<dbReference type="Proteomes" id="UP001152320">
    <property type="component" value="Chromosome 7"/>
</dbReference>
<keyword evidence="3" id="KW-1185">Reference proteome</keyword>
<gene>
    <name evidence="2" type="ORF">HOLleu_15748</name>
</gene>
<feature type="transmembrane region" description="Helical" evidence="1">
    <location>
        <begin position="38"/>
        <end position="60"/>
    </location>
</feature>
<keyword evidence="1" id="KW-0812">Transmembrane</keyword>
<sequence>MFNKFRLIAILMYLPLLLAVGLVFFGTMDQAWKSPWGFIHAGIAAVFILVCCTFGTIFLIISTQRTPEHYSIFSALCHFLVKYYQLYIGYKMLRTFRASCENPRKVQENLLTKIIMHNKDTDHGRKFHLCCINSLEDLRKKHTITDYSRYETFVERICKGEKNVLTTENVSRLILTSGTTGKGKRIPQNGYSAYWQMVLQEALQQEMFPDLDPMQSKLKIHCNSQIIKSECGITISSALAIEPRMLKYMVVYSSPANSFMISNLREATYVHLLFALRDRNLGSIFATFSSVFLEAMEYLEANWQKLVNDITKGTLNQELRLAPYIRRSLERHLGSGDHRRAMEVKKNAKKALMDS</sequence>
<protein>
    <submittedName>
        <fullName evidence="2">Indole-3-acetic acid-amido synthetase GH3.1</fullName>
    </submittedName>
</protein>
<proteinExistence type="predicted"/>
<keyword evidence="1" id="KW-1133">Transmembrane helix</keyword>
<feature type="transmembrane region" description="Helical" evidence="1">
    <location>
        <begin position="72"/>
        <end position="90"/>
    </location>
</feature>